<dbReference type="OMA" id="AVEIDIY"/>
<sequence length="1917" mass="228163">MNSSKYRNYIYGEEKYPQYMNKKIYVNAPLDSYHHIYNNKYNNTRHGVIHNRNIDYDNILMSNNGICFPNHYNMNVIKKNNIEYKNNLTSEKKRYNNRNKSYNNIREMYLYPSRIEKCRKDNLNHICRDKKKNRYTFHIGNNKNNFELGSNYKGIHNNHPRFAQKNMDENNKDTKCISIKTVINKPNVTKIPCINYDTKNYNIKLGWWNFGKPLKIFSNIEKYKQNIKEKYYENRKFCKNISSTNSLNKYSNKFLCNEYFYIPITNTNYFKNKSLLNKNCKSYPVSDFHKVNLRPITGFIQSYKKEKEKKKNLQQAIIKISKVPYVINDYKKKMYQHKHMENIKELNKKQMKFDMTKNIYDNPNLDNTCGFMATISSKYNEENNSKGVIITCQQNNIKKKKKYYMNHKKKDNTIKGNKHVNIKLNNNTFDKYKENGHTSHLIRDVITTYRKKKQKKKKKKYHLGNNTFEKKKKSHLGYNTFEKKKKSHLGNNTFEKKNHKNTNLDNVKKYKIYSTYSEESGKYHITSESKISNESLDNIHKEEQLYHTYKKPNNKYMINEPIKRYRMKIKTHKKNQSNEENGKYNENRKSSYESSYYDKKYVMKCKEIKNNQKNKSYSISSLSSQVSLNQQTNKKIDHVKNIHHKIKPTNCHKYNKYHEYHKYNKHDNTLKTYSNINDLQKVKRHAEHNIESDHNSYTNSLYQSNYLNKEDVYDHKQNELHQKVPSRIHDDNYNIDDDSKYFSDDKILKDNHRYKFYCDENYSCQKNHKYDSNKLKGYGYNYKNVEKNSPNYNFYRNNKLKNNKIHENDDVDDNKYIHTDDDVDDNISLYSNNNKSVYQCTKEDDEGKASYISNRNNYIKLNKKMEGTKDHLYNKRYNSSKISSYSKIKKSNLLNSKLKDNEYTNEIKNNIRYNQNNISNNKIYNDNKSERDKYTERGSREVKYNTSIDNVNYKEKKNKYQSNKKCVNHEAFLSTHEQSKFFNNEIKKNEINDINMKNSRSKSSYKKESYLDNSKDKNSSHESYENNISENVINKMDGFYKSLTPHEIKKNIYCSNISEEEKNNYFPSQSILRCDKTKNTSTQEIDGDTINKIVNHYDEQYIKDKSDLDIRNERNEKDKVYKKCCSLKQNRMIQKHSSLDEQNEDHDKVEIYYKKKENDMDKYIEQEKQKKKQNDNNKMNNNFISSEDVNFKNKSDITQQHNYGDKASTHYNINEDEKKNNDINNMCVNTIYSNDDENLFQEQKKENVYCKKLKNDLIKDNYSLDIQNDKTKQTYTSHNIRSNIYNYQLDRHTYDLQNNSKKDEDISFNKDNNITLLNENDIAFDKDKNIIENKYNKLLYSDIYKTEGNAKKLKQNSLCKIIEEQNKNDQINNYKNCTHNKDSVYDKDEITMEKNNILDKSYYKDIRNEHSNDIYHNNNITCQSLKSENYNINHSNVNHNNNGKYLQGVVGINEANEYLKNQLNVLLKDNNQINKNEKNNVDENNCYNNSMDKSKHSSKEKVYINNNDEIPIKFEKLYTSHIYNEKKGNIMMDENIDKYNDDKNKGSHFKEENFNLYRKKLSDIKNINGKNTTNINNSEEVLLNKDLIKSMDISNPIRVDENNASTYINKNMDNNVSIINTNKNNTIHNNNYELSVDNIKREFNVDKTSIHNVCSLDTIKGENVLKKPILNIISDDENNKNDTVKKGIENTNNINTMNGTKTNNYMVNSFTMPNISNIIHNKHMLYTNRFNEKNKMNIYNSASHQTILGEQGNYNNLFCNPNMVNNENIKRILYNKALTTANIGHTHNNNNNNNINNNNNNNNILYNQMNNDQYNINKINTFDYLNKYNNMPMDISTLNKSDYGNLQNDNLNNICILPLNPNIQQHSFNYNMNTGYIPNNNFLYNNKLCYDESGKIFIRGDKPLNNGAIIYNGNKLT</sequence>
<feature type="region of interest" description="Disordered" evidence="1">
    <location>
        <begin position="571"/>
        <end position="591"/>
    </location>
</feature>
<feature type="region of interest" description="Disordered" evidence="1">
    <location>
        <begin position="993"/>
        <end position="1025"/>
    </location>
</feature>
<feature type="region of interest" description="Disordered" evidence="1">
    <location>
        <begin position="1476"/>
        <end position="1500"/>
    </location>
</feature>
<protein>
    <submittedName>
        <fullName evidence="2">Uncharacterized protein</fullName>
    </submittedName>
</protein>
<accession>W4IYD8</accession>
<feature type="compositionally biased region" description="Basic and acidic residues" evidence="1">
    <location>
        <begin position="925"/>
        <end position="938"/>
    </location>
</feature>
<dbReference type="Proteomes" id="UP000019103">
    <property type="component" value="Unassembled WGS sequence"/>
</dbReference>
<feature type="compositionally biased region" description="Basic and acidic residues" evidence="1">
    <location>
        <begin position="1005"/>
        <end position="1024"/>
    </location>
</feature>
<name>W4IYD8_PLAFP</name>
<feature type="compositionally biased region" description="Basic and acidic residues" evidence="1">
    <location>
        <begin position="576"/>
        <end position="591"/>
    </location>
</feature>
<reference evidence="2 3" key="2">
    <citation type="submission" date="2013-02" db="EMBL/GenBank/DDBJ databases">
        <title>The Genome Sequence of Plasmodium falciparum Palo Alto/Uganda.</title>
        <authorList>
            <consortium name="The Broad Institute Genome Sequencing Platform"/>
            <consortium name="The Broad Institute Genome Sequencing Center for Infectious Disease"/>
            <person name="Neafsey D."/>
            <person name="Cheeseman I."/>
            <person name="Volkman S."/>
            <person name="Adams J."/>
            <person name="Walker B."/>
            <person name="Young S.K."/>
            <person name="Zeng Q."/>
            <person name="Gargeya S."/>
            <person name="Fitzgerald M."/>
            <person name="Haas B."/>
            <person name="Abouelleil A."/>
            <person name="Alvarado L."/>
            <person name="Arachchi H.M."/>
            <person name="Berlin A.M."/>
            <person name="Chapman S.B."/>
            <person name="Dewar J."/>
            <person name="Goldberg J."/>
            <person name="Griggs A."/>
            <person name="Gujja S."/>
            <person name="Hansen M."/>
            <person name="Howarth C."/>
            <person name="Imamovic A."/>
            <person name="Larimer J."/>
            <person name="McCowan C."/>
            <person name="Murphy C."/>
            <person name="Neiman D."/>
            <person name="Pearson M."/>
            <person name="Priest M."/>
            <person name="Roberts A."/>
            <person name="Saif S."/>
            <person name="Shea T."/>
            <person name="Sisk P."/>
            <person name="Sykes S."/>
            <person name="Wortman J."/>
            <person name="Nusbaum C."/>
            <person name="Birren B."/>
        </authorList>
    </citation>
    <scope>NUCLEOTIDE SEQUENCE [LARGE SCALE GENOMIC DNA]</scope>
    <source>
        <strain evidence="2 3">Palo Alto/Uganda</strain>
    </source>
</reference>
<organism evidence="2 3">
    <name type="scientific">Plasmodium falciparum (isolate Palo Alto / Uganda)</name>
    <dbReference type="NCBI Taxonomy" id="57270"/>
    <lineage>
        <taxon>Eukaryota</taxon>
        <taxon>Sar</taxon>
        <taxon>Alveolata</taxon>
        <taxon>Apicomplexa</taxon>
        <taxon>Aconoidasida</taxon>
        <taxon>Haemosporida</taxon>
        <taxon>Plasmodiidae</taxon>
        <taxon>Plasmodium</taxon>
        <taxon>Plasmodium (Laverania)</taxon>
    </lineage>
</organism>
<dbReference type="EMBL" id="KI927382">
    <property type="protein sequence ID" value="ETW54975.1"/>
    <property type="molecule type" value="Genomic_DNA"/>
</dbReference>
<evidence type="ECO:0000313" key="2">
    <source>
        <dbReference type="EMBL" id="ETW54975.1"/>
    </source>
</evidence>
<evidence type="ECO:0000256" key="1">
    <source>
        <dbReference type="SAM" id="MobiDB-lite"/>
    </source>
</evidence>
<gene>
    <name evidence="2" type="ORF">PFUGPA_02798</name>
</gene>
<proteinExistence type="predicted"/>
<feature type="region of interest" description="Disordered" evidence="1">
    <location>
        <begin position="918"/>
        <end position="938"/>
    </location>
</feature>
<dbReference type="OrthoDB" id="386383at2759"/>
<reference evidence="2 3" key="1">
    <citation type="submission" date="2013-02" db="EMBL/GenBank/DDBJ databases">
        <title>The Genome Annotation of Plasmodium falciparum Palo Alto/Uganda.</title>
        <authorList>
            <consortium name="The Broad Institute Genome Sequencing Platform"/>
            <consortium name="The Broad Institute Genome Sequencing Center for Infectious Disease"/>
            <person name="Neafsey D."/>
            <person name="Hoffman S."/>
            <person name="Volkman S."/>
            <person name="Rosenthal P."/>
            <person name="Walker B."/>
            <person name="Young S.K."/>
            <person name="Zeng Q."/>
            <person name="Gargeya S."/>
            <person name="Fitzgerald M."/>
            <person name="Haas B."/>
            <person name="Abouelleil A."/>
            <person name="Allen A.W."/>
            <person name="Alvarado L."/>
            <person name="Arachchi H.M."/>
            <person name="Berlin A.M."/>
            <person name="Chapman S.B."/>
            <person name="Gainer-Dewar J."/>
            <person name="Goldberg J."/>
            <person name="Griggs A."/>
            <person name="Gujja S."/>
            <person name="Hansen M."/>
            <person name="Howarth C."/>
            <person name="Imamovic A."/>
            <person name="Ireland A."/>
            <person name="Larimer J."/>
            <person name="McCowan C."/>
            <person name="Murphy C."/>
            <person name="Pearson M."/>
            <person name="Poon T.W."/>
            <person name="Priest M."/>
            <person name="Roberts A."/>
            <person name="Saif S."/>
            <person name="Shea T."/>
            <person name="Sisk P."/>
            <person name="Sykes S."/>
            <person name="Wortman J."/>
            <person name="Nusbaum C."/>
            <person name="Birren B."/>
        </authorList>
    </citation>
    <scope>NUCLEOTIDE SEQUENCE [LARGE SCALE GENOMIC DNA]</scope>
    <source>
        <strain evidence="2 3">Palo Alto/Uganda</strain>
    </source>
</reference>
<evidence type="ECO:0000313" key="3">
    <source>
        <dbReference type="Proteomes" id="UP000019103"/>
    </source>
</evidence>